<name>A0AAN6K2X0_9PEZI</name>
<dbReference type="PROSITE" id="PS51166">
    <property type="entry name" value="CBM20"/>
    <property type="match status" value="1"/>
</dbReference>
<keyword evidence="3" id="KW-0732">Signal</keyword>
<accession>A0AAN6K2X0</accession>
<dbReference type="Gene3D" id="2.60.40.10">
    <property type="entry name" value="Immunoglobulins"/>
    <property type="match status" value="1"/>
</dbReference>
<dbReference type="EMBL" id="JAUJLE010000257">
    <property type="protein sequence ID" value="KAK0964612.1"/>
    <property type="molecule type" value="Genomic_DNA"/>
</dbReference>
<dbReference type="GO" id="GO:0000272">
    <property type="term" value="P:polysaccharide catabolic process"/>
    <property type="evidence" value="ECO:0007669"/>
    <property type="project" value="UniProtKB-KW"/>
</dbReference>
<evidence type="ECO:0000313" key="6">
    <source>
        <dbReference type="Proteomes" id="UP001175353"/>
    </source>
</evidence>
<comment type="caution">
    <text evidence="5">The sequence shown here is derived from an EMBL/GenBank/DDBJ whole genome shotgun (WGS) entry which is preliminary data.</text>
</comment>
<sequence length="337" mass="36450">MKTTHALSLLASTTAVTADFVLSNIYTKQPNGNPDGQTNYYIFEAQVTSTDGGPGQNSAYCWSSWPDNSPLSYNAYSDYAPLGWVQCAHNSSDLQDKTSNFAFQLQAPFAIGDFSVALQQNYTVSRPMRNNALGIARLTAMKAPQTSSSYKEKTASGVTDTDASYKYGYHITNTTSAFTCSIIPSENPSAQVHASGECTTPTNSTGFTIPATTTIQPNTPTSHSNSSTVTLNFAVQEKTVYGDNVFVSGNISQLGNWNPYDALPLSAIDYTDINTLWDDGNLTIAPGTAFEYKFIQWGVGGVLLWECYENRVYVTPSDGSSAALVGNNPDYFRCGNH</sequence>
<dbReference type="Pfam" id="PF00686">
    <property type="entry name" value="CBM_20"/>
    <property type="match status" value="1"/>
</dbReference>
<protein>
    <recommendedName>
        <fullName evidence="4">CBM20 domain-containing protein</fullName>
    </recommendedName>
</protein>
<dbReference type="GO" id="GO:2001070">
    <property type="term" value="F:starch binding"/>
    <property type="evidence" value="ECO:0007669"/>
    <property type="project" value="InterPro"/>
</dbReference>
<evidence type="ECO:0000313" key="5">
    <source>
        <dbReference type="EMBL" id="KAK0964612.1"/>
    </source>
</evidence>
<dbReference type="InterPro" id="IPR002044">
    <property type="entry name" value="CBM20"/>
</dbReference>
<feature type="chain" id="PRO_5042822955" description="CBM20 domain-containing protein" evidence="3">
    <location>
        <begin position="19"/>
        <end position="337"/>
    </location>
</feature>
<feature type="domain" description="CBM20" evidence="4">
    <location>
        <begin position="223"/>
        <end position="333"/>
    </location>
</feature>
<organism evidence="5 6">
    <name type="scientific">Friedmanniomyces endolithicus</name>
    <dbReference type="NCBI Taxonomy" id="329885"/>
    <lineage>
        <taxon>Eukaryota</taxon>
        <taxon>Fungi</taxon>
        <taxon>Dikarya</taxon>
        <taxon>Ascomycota</taxon>
        <taxon>Pezizomycotina</taxon>
        <taxon>Dothideomycetes</taxon>
        <taxon>Dothideomycetidae</taxon>
        <taxon>Mycosphaerellales</taxon>
        <taxon>Teratosphaeriaceae</taxon>
        <taxon>Friedmanniomyces</taxon>
    </lineage>
</organism>
<feature type="signal peptide" evidence="3">
    <location>
        <begin position="1"/>
        <end position="18"/>
    </location>
</feature>
<evidence type="ECO:0000256" key="1">
    <source>
        <dbReference type="ARBA" id="ARBA00023277"/>
    </source>
</evidence>
<proteinExistence type="predicted"/>
<keyword evidence="1" id="KW-0119">Carbohydrate metabolism</keyword>
<dbReference type="PANTHER" id="PTHR15048">
    <property type="entry name" value="STARCH-BINDING DOMAIN-CONTAINING PROTEIN 1"/>
    <property type="match status" value="1"/>
</dbReference>
<keyword evidence="6" id="KW-1185">Reference proteome</keyword>
<dbReference type="SMART" id="SM01065">
    <property type="entry name" value="CBM_2"/>
    <property type="match status" value="1"/>
</dbReference>
<dbReference type="AlphaFoldDB" id="A0AAN6K2X0"/>
<reference evidence="5" key="1">
    <citation type="submission" date="2023-06" db="EMBL/GenBank/DDBJ databases">
        <title>Black Yeasts Isolated from many extreme environments.</title>
        <authorList>
            <person name="Coleine C."/>
            <person name="Stajich J.E."/>
            <person name="Selbmann L."/>
        </authorList>
    </citation>
    <scope>NUCLEOTIDE SEQUENCE</scope>
    <source>
        <strain evidence="5">CCFEE 5200</strain>
    </source>
</reference>
<evidence type="ECO:0000256" key="3">
    <source>
        <dbReference type="SAM" id="SignalP"/>
    </source>
</evidence>
<evidence type="ECO:0000259" key="4">
    <source>
        <dbReference type="PROSITE" id="PS51166"/>
    </source>
</evidence>
<gene>
    <name evidence="5" type="ORF">LTR91_018372</name>
</gene>
<dbReference type="InterPro" id="IPR013784">
    <property type="entry name" value="Carb-bd-like_fold"/>
</dbReference>
<dbReference type="Proteomes" id="UP001175353">
    <property type="component" value="Unassembled WGS sequence"/>
</dbReference>
<evidence type="ECO:0000256" key="2">
    <source>
        <dbReference type="ARBA" id="ARBA00023326"/>
    </source>
</evidence>
<keyword evidence="2" id="KW-0624">Polysaccharide degradation</keyword>
<dbReference type="PANTHER" id="PTHR15048:SF0">
    <property type="entry name" value="STARCH-BINDING DOMAIN-CONTAINING PROTEIN 1"/>
    <property type="match status" value="1"/>
</dbReference>
<dbReference type="InterPro" id="IPR013783">
    <property type="entry name" value="Ig-like_fold"/>
</dbReference>
<dbReference type="GO" id="GO:0016020">
    <property type="term" value="C:membrane"/>
    <property type="evidence" value="ECO:0007669"/>
    <property type="project" value="TreeGrafter"/>
</dbReference>
<dbReference type="SUPFAM" id="SSF49452">
    <property type="entry name" value="Starch-binding domain-like"/>
    <property type="match status" value="1"/>
</dbReference>